<reference evidence="3" key="1">
    <citation type="journal article" date="2015" name="Nat. Genet.">
        <title>The genome and transcriptome of the zoonotic hookworm Ancylostoma ceylanicum identify infection-specific gene families.</title>
        <authorList>
            <person name="Schwarz E.M."/>
            <person name="Hu Y."/>
            <person name="Antoshechkin I."/>
            <person name="Miller M.M."/>
            <person name="Sternberg P.W."/>
            <person name="Aroian R.V."/>
        </authorList>
    </citation>
    <scope>NUCLEOTIDE SEQUENCE</scope>
    <source>
        <strain evidence="3">HY135</strain>
    </source>
</reference>
<feature type="chain" id="PRO_5001493762" description="SXP/RAL-2 family protein Ani s 5-like cation-binding domain-containing protein" evidence="1">
    <location>
        <begin position="19"/>
        <end position="390"/>
    </location>
</feature>
<dbReference type="PANTHER" id="PTHR21593">
    <property type="entry name" value="PRION-LIKE- Q/N-RICH -DOMAIN-BEARING PROTEIN PROTEIN"/>
    <property type="match status" value="1"/>
</dbReference>
<dbReference type="AlphaFoldDB" id="A0A016VPF5"/>
<proteinExistence type="predicted"/>
<dbReference type="PANTHER" id="PTHR21593:SF36">
    <property type="entry name" value="DUF148 DOMAIN-CONTAINING PROTEIN-RELATED"/>
    <property type="match status" value="1"/>
</dbReference>
<keyword evidence="1" id="KW-0732">Signal</keyword>
<evidence type="ECO:0000313" key="3">
    <source>
        <dbReference type="Proteomes" id="UP000024635"/>
    </source>
</evidence>
<feature type="signal peptide" evidence="1">
    <location>
        <begin position="1"/>
        <end position="18"/>
    </location>
</feature>
<sequence>MSRLILFLLVGLVVIASSQPPPFLGGGMVSFIDTSDQGPPPPPPCGLPPFIDKLPADAQQKMRHIWQNYRQGAECNNEHAQTRQLLDSLPTSVRSAIFKHGPHPPPPFGHGPPPPPPCGLPPFMDKLPADAQQKLRHIWQNYRQGSECNSEHDQTRQLLDSLPMNLRSAIFRHGPPPPFGHRLNSNVAWSAVFATYGYEGSDESDEAETLARIKLTNEFGERLKLFLLMNVPQCQDSKMVEHGMTPRINFVQGPPHPPPCGLPPFIDKLPADAQVKVREVWKNYKQGQDCNNEHSQTRQIMHSLPQEVRRKIFRPPLPPPLMKAPKDVQDKFRAIFEDRSIPFESKAKRVHELAQKVLKGDVLKEFNEFHSRMEEHRRSMKQRLVPPVPS</sequence>
<evidence type="ECO:0000313" key="2">
    <source>
        <dbReference type="EMBL" id="EYC29201.1"/>
    </source>
</evidence>
<dbReference type="EMBL" id="JARK01001342">
    <property type="protein sequence ID" value="EYC29201.1"/>
    <property type="molecule type" value="Genomic_DNA"/>
</dbReference>
<comment type="caution">
    <text evidence="2">The sequence shown here is derived from an EMBL/GenBank/DDBJ whole genome shotgun (WGS) entry which is preliminary data.</text>
</comment>
<name>A0A016VPF5_9BILA</name>
<gene>
    <name evidence="2" type="primary">Acey_s0006.g2836</name>
    <name evidence="2" type="ORF">Y032_0006g2836</name>
</gene>
<dbReference type="OrthoDB" id="5838444at2759"/>
<dbReference type="InterPro" id="IPR052823">
    <property type="entry name" value="SXP/RAL-2_related"/>
</dbReference>
<dbReference type="Proteomes" id="UP000024635">
    <property type="component" value="Unassembled WGS sequence"/>
</dbReference>
<organism evidence="2 3">
    <name type="scientific">Ancylostoma ceylanicum</name>
    <dbReference type="NCBI Taxonomy" id="53326"/>
    <lineage>
        <taxon>Eukaryota</taxon>
        <taxon>Metazoa</taxon>
        <taxon>Ecdysozoa</taxon>
        <taxon>Nematoda</taxon>
        <taxon>Chromadorea</taxon>
        <taxon>Rhabditida</taxon>
        <taxon>Rhabditina</taxon>
        <taxon>Rhabditomorpha</taxon>
        <taxon>Strongyloidea</taxon>
        <taxon>Ancylostomatidae</taxon>
        <taxon>Ancylostomatinae</taxon>
        <taxon>Ancylostoma</taxon>
    </lineage>
</organism>
<accession>A0A016VPF5</accession>
<protein>
    <recommendedName>
        <fullName evidence="4">SXP/RAL-2 family protein Ani s 5-like cation-binding domain-containing protein</fullName>
    </recommendedName>
</protein>
<evidence type="ECO:0000256" key="1">
    <source>
        <dbReference type="SAM" id="SignalP"/>
    </source>
</evidence>
<evidence type="ECO:0008006" key="4">
    <source>
        <dbReference type="Google" id="ProtNLM"/>
    </source>
</evidence>
<keyword evidence="3" id="KW-1185">Reference proteome</keyword>